<evidence type="ECO:0000256" key="1">
    <source>
        <dbReference type="SAM" id="Coils"/>
    </source>
</evidence>
<feature type="coiled-coil region" evidence="1">
    <location>
        <begin position="50"/>
        <end position="96"/>
    </location>
</feature>
<feature type="region of interest" description="Disordered" evidence="2">
    <location>
        <begin position="337"/>
        <end position="388"/>
    </location>
</feature>
<evidence type="ECO:0000256" key="2">
    <source>
        <dbReference type="SAM" id="MobiDB-lite"/>
    </source>
</evidence>
<evidence type="ECO:0000313" key="3">
    <source>
        <dbReference type="EMBL" id="KAH7639937.1"/>
    </source>
</evidence>
<reference evidence="4" key="4">
    <citation type="journal article" date="2022" name="Res Sq">
        <title>Comparative Genomics Reveals Insights into the Divergent Evolution of Astigmatic Mites and Household Pest Adaptations.</title>
        <authorList>
            <person name="Xiong Q."/>
            <person name="Wan A.T.-Y."/>
            <person name="Liu X.-Y."/>
            <person name="Fung C.S.-H."/>
            <person name="Xiao X."/>
            <person name="Malainual N."/>
            <person name="Hou J."/>
            <person name="Wang L."/>
            <person name="Wang M."/>
            <person name="Yang K."/>
            <person name="Cui Y."/>
            <person name="Leung E."/>
            <person name="Nong W."/>
            <person name="Shin S.-K."/>
            <person name="Au S."/>
            <person name="Jeong K.Y."/>
            <person name="Chew F.T."/>
            <person name="Hui J."/>
            <person name="Leung T.F."/>
            <person name="Tungtrongchitr A."/>
            <person name="Zhong N."/>
            <person name="Liu Z."/>
            <person name="Tsui S."/>
        </authorList>
    </citation>
    <scope>NUCLEOTIDE SEQUENCE</scope>
    <source>
        <strain evidence="4">Derf</strain>
        <tissue evidence="4">Whole organism</tissue>
    </source>
</reference>
<feature type="compositionally biased region" description="Basic residues" evidence="2">
    <location>
        <begin position="366"/>
        <end position="388"/>
    </location>
</feature>
<accession>A0A922L0U9</accession>
<dbReference type="EMBL" id="SDOV01000007">
    <property type="protein sequence ID" value="KAH7639937.1"/>
    <property type="molecule type" value="Genomic_DNA"/>
</dbReference>
<dbReference type="AlphaFoldDB" id="A0A922L0U9"/>
<dbReference type="Proteomes" id="UP000828236">
    <property type="component" value="Unassembled WGS sequence"/>
</dbReference>
<dbReference type="Proteomes" id="UP000790347">
    <property type="component" value="Unassembled WGS sequence"/>
</dbReference>
<reference evidence="3" key="2">
    <citation type="submission" date="2020-06" db="EMBL/GenBank/DDBJ databases">
        <authorList>
            <person name="Ji K."/>
            <person name="Li J."/>
        </authorList>
    </citation>
    <scope>NUCLEOTIDE SEQUENCE</scope>
    <source>
        <strain evidence="3">JKM2019</strain>
        <tissue evidence="3">Whole body</tissue>
    </source>
</reference>
<keyword evidence="5" id="KW-1185">Reference proteome</keyword>
<keyword evidence="1" id="KW-0175">Coiled coil</keyword>
<reference evidence="3" key="3">
    <citation type="journal article" date="2021" name="World Allergy Organ. J.">
        <title>Chromosome-level assembly of Dermatophagoides farinae genome and transcriptome reveals two novel allergens Der f 37 and Der f 39.</title>
        <authorList>
            <person name="Chen J."/>
            <person name="Cai Z."/>
            <person name="Fan D."/>
            <person name="Hu J."/>
            <person name="Hou Y."/>
            <person name="He Y."/>
            <person name="Zhang Z."/>
            <person name="Zhao Z."/>
            <person name="Gao P."/>
            <person name="Hu W."/>
            <person name="Sun J."/>
            <person name="Li J."/>
            <person name="Ji K."/>
        </authorList>
    </citation>
    <scope>NUCLEOTIDE SEQUENCE</scope>
    <source>
        <strain evidence="3">JKM2019</strain>
    </source>
</reference>
<dbReference type="EMBL" id="ASGP02000009">
    <property type="protein sequence ID" value="KAH9491290.1"/>
    <property type="molecule type" value="Genomic_DNA"/>
</dbReference>
<gene>
    <name evidence="4" type="ORF">DERF_016019</name>
    <name evidence="3" type="ORF">HUG17_3970</name>
</gene>
<dbReference type="SUPFAM" id="SSF55315">
    <property type="entry name" value="L30e-like"/>
    <property type="match status" value="1"/>
</dbReference>
<evidence type="ECO:0000313" key="5">
    <source>
        <dbReference type="Proteomes" id="UP000790347"/>
    </source>
</evidence>
<comment type="caution">
    <text evidence="4">The sequence shown here is derived from an EMBL/GenBank/DDBJ whole genome shotgun (WGS) entry which is preliminary data.</text>
</comment>
<protein>
    <submittedName>
        <fullName evidence="4">Uncharacterized protein</fullName>
    </submittedName>
</protein>
<proteinExistence type="predicted"/>
<reference evidence="4" key="1">
    <citation type="submission" date="2013-05" db="EMBL/GenBank/DDBJ databases">
        <authorList>
            <person name="Yim A.K.Y."/>
            <person name="Chan T.F."/>
            <person name="Ji K.M."/>
            <person name="Liu X.Y."/>
            <person name="Zhou J.W."/>
            <person name="Li R.Q."/>
            <person name="Yang K.Y."/>
            <person name="Li J."/>
            <person name="Li M."/>
            <person name="Law P.T.W."/>
            <person name="Wu Y.L."/>
            <person name="Cai Z.L."/>
            <person name="Qin H."/>
            <person name="Bao Y."/>
            <person name="Leung R.K.K."/>
            <person name="Ng P.K.S."/>
            <person name="Zou J."/>
            <person name="Zhong X.J."/>
            <person name="Ran P.X."/>
            <person name="Zhong N.S."/>
            <person name="Liu Z.G."/>
            <person name="Tsui S.K.W."/>
        </authorList>
    </citation>
    <scope>NUCLEOTIDE SEQUENCE</scope>
    <source>
        <strain evidence="4">Derf</strain>
        <tissue evidence="4">Whole organism</tissue>
    </source>
</reference>
<name>A0A922L0U9_DERFA</name>
<dbReference type="Gene3D" id="3.30.1330.30">
    <property type="match status" value="1"/>
</dbReference>
<organism evidence="4 5">
    <name type="scientific">Dermatophagoides farinae</name>
    <name type="common">American house dust mite</name>
    <dbReference type="NCBI Taxonomy" id="6954"/>
    <lineage>
        <taxon>Eukaryota</taxon>
        <taxon>Metazoa</taxon>
        <taxon>Ecdysozoa</taxon>
        <taxon>Arthropoda</taxon>
        <taxon>Chelicerata</taxon>
        <taxon>Arachnida</taxon>
        <taxon>Acari</taxon>
        <taxon>Acariformes</taxon>
        <taxon>Sarcoptiformes</taxon>
        <taxon>Astigmata</taxon>
        <taxon>Psoroptidia</taxon>
        <taxon>Analgoidea</taxon>
        <taxon>Pyroglyphidae</taxon>
        <taxon>Dermatophagoidinae</taxon>
        <taxon>Dermatophagoides</taxon>
    </lineage>
</organism>
<sequence>MAENEQKILTPKDKQILDQKIRSKKKQFIRFLQSNQNCLPYCTTITNEFQKELETKIEKLIANKKKEKDEKLENALEEFEDEPKKLRQLKHQLNRKAIKFPEIIFGLNETFKMIERKQISMIWLEEKSLAMNIKNIIQKLCADNQIMCLIFELKNLKTLFNVSSLAIMAFKQTITVAESQFNEIYSFVRMNRLTKPIETQPDKSEEKSSANIQTTIKQIIESKPFKLNPNNSNDQYGEMMKKRLFNGSQSESLNHPAKDKLEFVRNESFIAFTTNNDDDDDDEYFLDYNNKQQSFKLEIEIIWPDQSHIEQRRQSSKNFAIQLYELDQFDENSKIEPSKTNLQFKTPKQIKGHCDESLMGGGGGDKRKRKIDKRRKRKESIQNKKKKN</sequence>
<evidence type="ECO:0000313" key="4">
    <source>
        <dbReference type="EMBL" id="KAH9491290.1"/>
    </source>
</evidence>
<dbReference type="InterPro" id="IPR029064">
    <property type="entry name" value="Ribosomal_eL30-like_sf"/>
</dbReference>